<sequence>MDIFEDMPLCPFPKRDPELGDNGIHGEADYPQTKRLRLDEHLVNTSSSNSGTASPCGSSGMEYHHHALQQAHCRGQLPLPYTQATHNHLPLRRSRFLFFVSYTPFLSPTISHDARKEFPGPQVLQYNLLPSHPRQVSALQDSDLNDQNLQRIQGYEADRIICFGMLRNIQMRINHIQDPQSLCFDEILGDTGVFASLDLFIQDDRCDIVSKQGIYIATLNTRTHHALSSIRLPEAPTWLGVIPKFELQQRIKSVAESSATAKWSTKLTCTMSVLVIGSPSIAQALARELAQHHLFLQHPEPKPDLEYSNPQYLSLAGAPCLDRPILPPILGIAKQNDTNGLDVLGKEDQGHDNCDYDDDDARAILDDFPQQALRNEIDVDNRIRTKLERHQWEAIDFILSRESAYSPTKNTLWRLESWDRKEHVKAYRYKHIITGMRSPEPVDIRGGILADDMGVGKTLSMIASIVTSSTSDITTLEKPADSNFIFAKSTLVVVPSVLLLHGWIDEVKKHLIPGALKYYKYHGPGRCISLSSPPSDDIIFTTYATIEAEFSSSDGKSVLNKIHWHRLILDEAHVIRNSSTKQFKAIQHISASIRWCMTGTPIQNSLKDLASLLQFLRIPYLNSVVGFHKYMTKTSSRSTRSVQPNYANLKCLLSVICLRRRMSTVFPALGGTFITYRPSFSEAERRVYDELIKAYDRRLKAATNMPTSKGRADKLILTAKLRLRMFCNTGLRSVFLSGGRSDNDTDALNLSSDEIVTLLQQDGQNTCSICGMEILTLDPEDEDEDKSRSSSLDSWLSLSRHRRLKCQICARPNSGIMEVRESQYNPEAPITANPTATTTTTLTSDDDDDEMTDSGQTISTEQSFLDTVGSQRASVAYPSKLATLLTDIRNHFSEDKSIVFSFWRQSLDVLGEMFDQNGISHCRVDGIMSPMKRRTMLEKFQNNSAVRVLLMTIGTGAVGLNNLSVASRVHILEPQWNPSVESQAIGRALRWGQGKKIFVIRYVMEDTVEKIIESGQLRKLQISLDEREIR</sequence>
<dbReference type="CDD" id="cd18008">
    <property type="entry name" value="DEXDc_SHPRH-like"/>
    <property type="match status" value="1"/>
</dbReference>
<dbReference type="InterPro" id="IPR027417">
    <property type="entry name" value="P-loop_NTPase"/>
</dbReference>
<dbReference type="PROSITE" id="PS51194">
    <property type="entry name" value="HELICASE_CTER"/>
    <property type="match status" value="1"/>
</dbReference>
<reference evidence="8" key="1">
    <citation type="journal article" date="2017" name="Genome Biol.">
        <title>Comparative genomics reveals high biological diversity and specific adaptations in the industrially and medically important fungal genus Aspergillus.</title>
        <authorList>
            <person name="de Vries R.P."/>
            <person name="Riley R."/>
            <person name="Wiebenga A."/>
            <person name="Aguilar-Osorio G."/>
            <person name="Amillis S."/>
            <person name="Uchima C.A."/>
            <person name="Anderluh G."/>
            <person name="Asadollahi M."/>
            <person name="Askin M."/>
            <person name="Barry K."/>
            <person name="Battaglia E."/>
            <person name="Bayram O."/>
            <person name="Benocci T."/>
            <person name="Braus-Stromeyer S.A."/>
            <person name="Caldana C."/>
            <person name="Canovas D."/>
            <person name="Cerqueira G.C."/>
            <person name="Chen F."/>
            <person name="Chen W."/>
            <person name="Choi C."/>
            <person name="Clum A."/>
            <person name="Dos Santos R.A."/>
            <person name="Damasio A.R."/>
            <person name="Diallinas G."/>
            <person name="Emri T."/>
            <person name="Fekete E."/>
            <person name="Flipphi M."/>
            <person name="Freyberg S."/>
            <person name="Gallo A."/>
            <person name="Gournas C."/>
            <person name="Habgood R."/>
            <person name="Hainaut M."/>
            <person name="Harispe M.L."/>
            <person name="Henrissat B."/>
            <person name="Hilden K.S."/>
            <person name="Hope R."/>
            <person name="Hossain A."/>
            <person name="Karabika E."/>
            <person name="Karaffa L."/>
            <person name="Karanyi Z."/>
            <person name="Krasevec N."/>
            <person name="Kuo A."/>
            <person name="Kusch H."/>
            <person name="LaButti K."/>
            <person name="Lagendijk E.L."/>
            <person name="Lapidus A."/>
            <person name="Levasseur A."/>
            <person name="Lindquist E."/>
            <person name="Lipzen A."/>
            <person name="Logrieco A.F."/>
            <person name="MacCabe A."/>
            <person name="Maekelae M.R."/>
            <person name="Malavazi I."/>
            <person name="Melin P."/>
            <person name="Meyer V."/>
            <person name="Mielnichuk N."/>
            <person name="Miskei M."/>
            <person name="Molnar A.P."/>
            <person name="Mule G."/>
            <person name="Ngan C.Y."/>
            <person name="Orejas M."/>
            <person name="Orosz E."/>
            <person name="Ouedraogo J.P."/>
            <person name="Overkamp K.M."/>
            <person name="Park H.-S."/>
            <person name="Perrone G."/>
            <person name="Piumi F."/>
            <person name="Punt P.J."/>
            <person name="Ram A.F."/>
            <person name="Ramon A."/>
            <person name="Rauscher S."/>
            <person name="Record E."/>
            <person name="Riano-Pachon D.M."/>
            <person name="Robert V."/>
            <person name="Roehrig J."/>
            <person name="Ruller R."/>
            <person name="Salamov A."/>
            <person name="Salih N.S."/>
            <person name="Samson R.A."/>
            <person name="Sandor E."/>
            <person name="Sanguinetti M."/>
            <person name="Schuetze T."/>
            <person name="Sepcic K."/>
            <person name="Shelest E."/>
            <person name="Sherlock G."/>
            <person name="Sophianopoulou V."/>
            <person name="Squina F.M."/>
            <person name="Sun H."/>
            <person name="Susca A."/>
            <person name="Todd R.B."/>
            <person name="Tsang A."/>
            <person name="Unkles S.E."/>
            <person name="van de Wiele N."/>
            <person name="van Rossen-Uffink D."/>
            <person name="Oliveira J.V."/>
            <person name="Vesth T.C."/>
            <person name="Visser J."/>
            <person name="Yu J.-H."/>
            <person name="Zhou M."/>
            <person name="Andersen M.R."/>
            <person name="Archer D.B."/>
            <person name="Baker S.E."/>
            <person name="Benoit I."/>
            <person name="Brakhage A.A."/>
            <person name="Braus G.H."/>
            <person name="Fischer R."/>
            <person name="Frisvad J.C."/>
            <person name="Goldman G.H."/>
            <person name="Houbraken J."/>
            <person name="Oakley B."/>
            <person name="Pocsi I."/>
            <person name="Scazzocchio C."/>
            <person name="Seiboth B."/>
            <person name="vanKuyk P.A."/>
            <person name="Wortman J."/>
            <person name="Dyer P.S."/>
            <person name="Grigoriev I.V."/>
        </authorList>
    </citation>
    <scope>NUCLEOTIDE SEQUENCE [LARGE SCALE GENOMIC DNA]</scope>
    <source>
        <strain evidence="8">CBS 134.48</strain>
    </source>
</reference>
<dbReference type="InterPro" id="IPR049730">
    <property type="entry name" value="SNF2/RAD54-like_C"/>
</dbReference>
<dbReference type="GO" id="GO:0006281">
    <property type="term" value="P:DNA repair"/>
    <property type="evidence" value="ECO:0007669"/>
    <property type="project" value="TreeGrafter"/>
</dbReference>
<evidence type="ECO:0000256" key="1">
    <source>
        <dbReference type="ARBA" id="ARBA00022741"/>
    </source>
</evidence>
<feature type="domain" description="Helicase ATP-binding" evidence="5">
    <location>
        <begin position="438"/>
        <end position="619"/>
    </location>
</feature>
<proteinExistence type="predicted"/>
<dbReference type="InterPro" id="IPR001650">
    <property type="entry name" value="Helicase_C-like"/>
</dbReference>
<dbReference type="InterPro" id="IPR000330">
    <property type="entry name" value="SNF2_N"/>
</dbReference>
<gene>
    <name evidence="7" type="ORF">ASPTUDRAFT_54623</name>
</gene>
<feature type="region of interest" description="Disordered" evidence="4">
    <location>
        <begin position="827"/>
        <end position="855"/>
    </location>
</feature>
<evidence type="ECO:0008006" key="9">
    <source>
        <dbReference type="Google" id="ProtNLM"/>
    </source>
</evidence>
<name>A0A1L9N6F6_ASPTC</name>
<keyword evidence="2" id="KW-0378">Hydrolase</keyword>
<evidence type="ECO:0000259" key="5">
    <source>
        <dbReference type="PROSITE" id="PS51192"/>
    </source>
</evidence>
<keyword evidence="3" id="KW-0067">ATP-binding</keyword>
<dbReference type="Pfam" id="PF00271">
    <property type="entry name" value="Helicase_C"/>
    <property type="match status" value="1"/>
</dbReference>
<evidence type="ECO:0000256" key="4">
    <source>
        <dbReference type="SAM" id="MobiDB-lite"/>
    </source>
</evidence>
<evidence type="ECO:0000256" key="2">
    <source>
        <dbReference type="ARBA" id="ARBA00022801"/>
    </source>
</evidence>
<keyword evidence="8" id="KW-1185">Reference proteome</keyword>
<keyword evidence="1" id="KW-0547">Nucleotide-binding</keyword>
<evidence type="ECO:0000313" key="7">
    <source>
        <dbReference type="EMBL" id="OJI84910.1"/>
    </source>
</evidence>
<dbReference type="Proteomes" id="UP000184304">
    <property type="component" value="Unassembled WGS sequence"/>
</dbReference>
<dbReference type="InterPro" id="IPR050628">
    <property type="entry name" value="SNF2_RAD54_helicase_TF"/>
</dbReference>
<protein>
    <recommendedName>
        <fullName evidence="9">DNA repair protein rad5</fullName>
    </recommendedName>
</protein>
<dbReference type="VEuPathDB" id="FungiDB:ASPTUDRAFT_54623"/>
<dbReference type="GO" id="GO:0008094">
    <property type="term" value="F:ATP-dependent activity, acting on DNA"/>
    <property type="evidence" value="ECO:0007669"/>
    <property type="project" value="TreeGrafter"/>
</dbReference>
<dbReference type="CDD" id="cd18793">
    <property type="entry name" value="SF2_C_SNF"/>
    <property type="match status" value="1"/>
</dbReference>
<evidence type="ECO:0000256" key="3">
    <source>
        <dbReference type="ARBA" id="ARBA00022840"/>
    </source>
</evidence>
<dbReference type="InterPro" id="IPR038718">
    <property type="entry name" value="SNF2-like_sf"/>
</dbReference>
<dbReference type="OrthoDB" id="448448at2759"/>
<dbReference type="GO" id="GO:0016787">
    <property type="term" value="F:hydrolase activity"/>
    <property type="evidence" value="ECO:0007669"/>
    <property type="project" value="UniProtKB-KW"/>
</dbReference>
<dbReference type="STRING" id="767770.A0A1L9N6F6"/>
<dbReference type="GO" id="GO:0005524">
    <property type="term" value="F:ATP binding"/>
    <property type="evidence" value="ECO:0007669"/>
    <property type="project" value="UniProtKB-KW"/>
</dbReference>
<evidence type="ECO:0000313" key="8">
    <source>
        <dbReference type="Proteomes" id="UP000184304"/>
    </source>
</evidence>
<dbReference type="PANTHER" id="PTHR45626:SF52">
    <property type="entry name" value="SINGLE-STRANDED DNA-DEPENDENT ATPASE (EUROFUNG)"/>
    <property type="match status" value="1"/>
</dbReference>
<dbReference type="PANTHER" id="PTHR45626">
    <property type="entry name" value="TRANSCRIPTION TERMINATION FACTOR 2-RELATED"/>
    <property type="match status" value="1"/>
</dbReference>
<dbReference type="Gene3D" id="3.40.50.10810">
    <property type="entry name" value="Tandem AAA-ATPase domain"/>
    <property type="match status" value="1"/>
</dbReference>
<evidence type="ECO:0000259" key="6">
    <source>
        <dbReference type="PROSITE" id="PS51194"/>
    </source>
</evidence>
<dbReference type="SMART" id="SM00490">
    <property type="entry name" value="HELICc"/>
    <property type="match status" value="1"/>
</dbReference>
<dbReference type="OMA" id="ISASIRW"/>
<organism evidence="7 8">
    <name type="scientific">Aspergillus tubingensis (strain CBS 134.48)</name>
    <dbReference type="NCBI Taxonomy" id="767770"/>
    <lineage>
        <taxon>Eukaryota</taxon>
        <taxon>Fungi</taxon>
        <taxon>Dikarya</taxon>
        <taxon>Ascomycota</taxon>
        <taxon>Pezizomycotina</taxon>
        <taxon>Eurotiomycetes</taxon>
        <taxon>Eurotiomycetidae</taxon>
        <taxon>Eurotiales</taxon>
        <taxon>Aspergillaceae</taxon>
        <taxon>Aspergillus</taxon>
        <taxon>Aspergillus subgen. Circumdati</taxon>
    </lineage>
</organism>
<dbReference type="GO" id="GO:0005634">
    <property type="term" value="C:nucleus"/>
    <property type="evidence" value="ECO:0007669"/>
    <property type="project" value="TreeGrafter"/>
</dbReference>
<dbReference type="AlphaFoldDB" id="A0A1L9N6F6"/>
<dbReference type="EMBL" id="KV878198">
    <property type="protein sequence ID" value="OJI84910.1"/>
    <property type="molecule type" value="Genomic_DNA"/>
</dbReference>
<dbReference type="PROSITE" id="PS51192">
    <property type="entry name" value="HELICASE_ATP_BIND_1"/>
    <property type="match status" value="1"/>
</dbReference>
<dbReference type="SUPFAM" id="SSF52540">
    <property type="entry name" value="P-loop containing nucleoside triphosphate hydrolases"/>
    <property type="match status" value="2"/>
</dbReference>
<dbReference type="SMART" id="SM00487">
    <property type="entry name" value="DEXDc"/>
    <property type="match status" value="1"/>
</dbReference>
<dbReference type="Gene3D" id="3.40.50.300">
    <property type="entry name" value="P-loop containing nucleotide triphosphate hydrolases"/>
    <property type="match status" value="1"/>
</dbReference>
<dbReference type="InterPro" id="IPR014001">
    <property type="entry name" value="Helicase_ATP-bd"/>
</dbReference>
<dbReference type="Pfam" id="PF00176">
    <property type="entry name" value="SNF2-rel_dom"/>
    <property type="match status" value="1"/>
</dbReference>
<accession>A0A1L9N6F6</accession>
<feature type="domain" description="Helicase C-terminal" evidence="6">
    <location>
        <begin position="880"/>
        <end position="1030"/>
    </location>
</feature>